<comment type="caution">
    <text evidence="1">The sequence shown here is derived from an EMBL/GenBank/DDBJ whole genome shotgun (WGS) entry which is preliminary data.</text>
</comment>
<proteinExistence type="predicted"/>
<protein>
    <submittedName>
        <fullName evidence="1">Uncharacterized protein</fullName>
    </submittedName>
</protein>
<sequence>MSLKYASNQLEQCCHLKDLFVFEHQIGHRREVIPVVTEYTRTTLHSGPQGEFEFFRARAAHRGASGSIFHTWHNQVSVTVCHQTKQVKFGPTGQLIMNKRGIGLGPALMACVITWLQKHDVLDYTIDPGSLSEVDAKTVAAREQRNRFYMAFGFELSTYGSPLTGLDVVEGTFTAANVLALKVPERYQNRLKPWFAFEDSLKDERESGVRCLDELKTLDRWTHGKSWFGRWLLSYMGWPLRFATRHMHKRKAWEPE</sequence>
<dbReference type="EMBL" id="NBWC01000049">
    <property type="protein sequence ID" value="ORL58765.1"/>
    <property type="molecule type" value="Genomic_DNA"/>
</dbReference>
<organism evidence="1 2">
    <name type="scientific">Pseudomonas putida</name>
    <name type="common">Arthrobacter siderocapsulatus</name>
    <dbReference type="NCBI Taxonomy" id="303"/>
    <lineage>
        <taxon>Bacteria</taxon>
        <taxon>Pseudomonadati</taxon>
        <taxon>Pseudomonadota</taxon>
        <taxon>Gammaproteobacteria</taxon>
        <taxon>Pseudomonadales</taxon>
        <taxon>Pseudomonadaceae</taxon>
        <taxon>Pseudomonas</taxon>
    </lineage>
</organism>
<dbReference type="Proteomes" id="UP000193675">
    <property type="component" value="Unassembled WGS sequence"/>
</dbReference>
<evidence type="ECO:0000313" key="2">
    <source>
        <dbReference type="Proteomes" id="UP000193675"/>
    </source>
</evidence>
<evidence type="ECO:0000313" key="1">
    <source>
        <dbReference type="EMBL" id="ORL58765.1"/>
    </source>
</evidence>
<gene>
    <name evidence="1" type="ORF">B7H17_24870</name>
</gene>
<dbReference type="AlphaFoldDB" id="A0A1X0ZX35"/>
<reference evidence="1 2" key="1">
    <citation type="submission" date="2017-04" db="EMBL/GenBank/DDBJ databases">
        <title>Presence of VIM-2 positive Pseudomonas species in chickens and their surrounding environment.</title>
        <authorList>
            <person name="Zhang R."/>
        </authorList>
    </citation>
    <scope>NUCLEOTIDE SEQUENCE [LARGE SCALE GENOMIC DNA]</scope>
    <source>
        <strain evidence="1 2">DZ-C18</strain>
    </source>
</reference>
<name>A0A1X0ZX35_PSEPU</name>
<accession>A0A1X0ZX35</accession>
<dbReference type="OrthoDB" id="6858622at2"/>
<dbReference type="RefSeq" id="WP_084851703.1">
    <property type="nucleotide sequence ID" value="NZ_CP143525.1"/>
</dbReference>